<dbReference type="GO" id="GO:0006298">
    <property type="term" value="P:mismatch repair"/>
    <property type="evidence" value="ECO:0007669"/>
    <property type="project" value="InterPro"/>
</dbReference>
<comment type="subcellular location">
    <subcellularLocation>
        <location evidence="2">Chromosome</location>
    </subcellularLocation>
    <subcellularLocation>
        <location evidence="1">Nucleus</location>
    </subcellularLocation>
</comment>
<comment type="similarity">
    <text evidence="3">Belongs to the DNA mismatch repair MutL/HexB family.</text>
</comment>
<evidence type="ECO:0000259" key="17">
    <source>
        <dbReference type="SMART" id="SM01340"/>
    </source>
</evidence>
<dbReference type="Pfam" id="PF16413">
    <property type="entry name" value="Mlh1_C"/>
    <property type="match status" value="1"/>
</dbReference>
<keyword evidence="7" id="KW-0227">DNA damage</keyword>
<evidence type="ECO:0000256" key="13">
    <source>
        <dbReference type="ARBA" id="ARBA00071080"/>
    </source>
</evidence>
<gene>
    <name evidence="18" type="ORF">INT44_008694</name>
</gene>
<dbReference type="InterPro" id="IPR032189">
    <property type="entry name" value="Mlh1_C"/>
</dbReference>
<dbReference type="InterPro" id="IPR013507">
    <property type="entry name" value="DNA_mismatch_S5_2-like"/>
</dbReference>
<keyword evidence="19" id="KW-1185">Reference proteome</keyword>
<dbReference type="GO" id="GO:0005694">
    <property type="term" value="C:chromosome"/>
    <property type="evidence" value="ECO:0007669"/>
    <property type="project" value="UniProtKB-SubCell"/>
</dbReference>
<keyword evidence="12" id="KW-0131">Cell cycle</keyword>
<dbReference type="GO" id="GO:0140664">
    <property type="term" value="F:ATP-dependent DNA damage sensor activity"/>
    <property type="evidence" value="ECO:0007669"/>
    <property type="project" value="InterPro"/>
</dbReference>
<evidence type="ECO:0000256" key="9">
    <source>
        <dbReference type="ARBA" id="ARBA00022990"/>
    </source>
</evidence>
<evidence type="ECO:0000256" key="6">
    <source>
        <dbReference type="ARBA" id="ARBA00022741"/>
    </source>
</evidence>
<keyword evidence="4" id="KW-0158">Chromosome</keyword>
<dbReference type="GO" id="GO:0030983">
    <property type="term" value="F:mismatched DNA binding"/>
    <property type="evidence" value="ECO:0007669"/>
    <property type="project" value="InterPro"/>
</dbReference>
<evidence type="ECO:0000313" key="19">
    <source>
        <dbReference type="Proteomes" id="UP000612746"/>
    </source>
</evidence>
<evidence type="ECO:0000256" key="4">
    <source>
        <dbReference type="ARBA" id="ARBA00022454"/>
    </source>
</evidence>
<dbReference type="AlphaFoldDB" id="A0A8H7PX44"/>
<feature type="compositionally biased region" description="Acidic residues" evidence="16">
    <location>
        <begin position="472"/>
        <end position="481"/>
    </location>
</feature>
<evidence type="ECO:0000256" key="5">
    <source>
        <dbReference type="ARBA" id="ARBA00022553"/>
    </source>
</evidence>
<evidence type="ECO:0000256" key="7">
    <source>
        <dbReference type="ARBA" id="ARBA00022763"/>
    </source>
</evidence>
<dbReference type="GO" id="GO:0016887">
    <property type="term" value="F:ATP hydrolysis activity"/>
    <property type="evidence" value="ECO:0007669"/>
    <property type="project" value="InterPro"/>
</dbReference>
<dbReference type="GO" id="GO:0031981">
    <property type="term" value="C:nuclear lumen"/>
    <property type="evidence" value="ECO:0007669"/>
    <property type="project" value="UniProtKB-ARBA"/>
</dbReference>
<dbReference type="InterPro" id="IPR002099">
    <property type="entry name" value="MutL/Mlh/PMS"/>
</dbReference>
<dbReference type="PROSITE" id="PS00058">
    <property type="entry name" value="DNA_MISMATCH_REPAIR_1"/>
    <property type="match status" value="1"/>
</dbReference>
<dbReference type="SMART" id="SM01340">
    <property type="entry name" value="DNA_mis_repair"/>
    <property type="match status" value="1"/>
</dbReference>
<dbReference type="Pfam" id="PF01119">
    <property type="entry name" value="DNA_mis_repair"/>
    <property type="match status" value="1"/>
</dbReference>
<evidence type="ECO:0000256" key="10">
    <source>
        <dbReference type="ARBA" id="ARBA00023204"/>
    </source>
</evidence>
<evidence type="ECO:0000256" key="16">
    <source>
        <dbReference type="SAM" id="MobiDB-lite"/>
    </source>
</evidence>
<organism evidence="18 19">
    <name type="scientific">Umbelopsis vinacea</name>
    <dbReference type="NCBI Taxonomy" id="44442"/>
    <lineage>
        <taxon>Eukaryota</taxon>
        <taxon>Fungi</taxon>
        <taxon>Fungi incertae sedis</taxon>
        <taxon>Mucoromycota</taxon>
        <taxon>Mucoromycotina</taxon>
        <taxon>Umbelopsidomycetes</taxon>
        <taxon>Umbelopsidales</taxon>
        <taxon>Umbelopsidaceae</taxon>
        <taxon>Umbelopsis</taxon>
    </lineage>
</organism>
<keyword evidence="11" id="KW-0539">Nucleus</keyword>
<evidence type="ECO:0000256" key="15">
    <source>
        <dbReference type="ARBA" id="ARBA00082865"/>
    </source>
</evidence>
<evidence type="ECO:0000256" key="14">
    <source>
        <dbReference type="ARBA" id="ARBA00072852"/>
    </source>
</evidence>
<evidence type="ECO:0000256" key="3">
    <source>
        <dbReference type="ARBA" id="ARBA00006082"/>
    </source>
</evidence>
<feature type="region of interest" description="Disordered" evidence="16">
    <location>
        <begin position="699"/>
        <end position="719"/>
    </location>
</feature>
<dbReference type="InterPro" id="IPR036890">
    <property type="entry name" value="HATPase_C_sf"/>
</dbReference>
<dbReference type="FunFam" id="3.30.565.10:FF:000034">
    <property type="entry name" value="DNA mismatch repair protein mlh1, putative"/>
    <property type="match status" value="1"/>
</dbReference>
<evidence type="ECO:0000256" key="2">
    <source>
        <dbReference type="ARBA" id="ARBA00004286"/>
    </source>
</evidence>
<dbReference type="FunFam" id="3.30.230.10:FF:000014">
    <property type="entry name" value="DNA mismatch repair protein Mlh1"/>
    <property type="match status" value="1"/>
</dbReference>
<feature type="compositionally biased region" description="Low complexity" evidence="16">
    <location>
        <begin position="482"/>
        <end position="493"/>
    </location>
</feature>
<keyword evidence="8" id="KW-0067">ATP-binding</keyword>
<dbReference type="CDD" id="cd16926">
    <property type="entry name" value="HATPase_MutL-MLH-PMS-like"/>
    <property type="match status" value="1"/>
</dbReference>
<dbReference type="Gene3D" id="3.30.230.10">
    <property type="match status" value="1"/>
</dbReference>
<sequence length="779" mass="87384">MTEPATVPSIRRLDQTVVNRIAAGEIIHRPANALKELIENSIDAGSTNIQILIKDGGLKLLQIQDNGCGIRREDMEIVCERFTTSKLKSFDDLGSIATYGFRGEALASISHVAHVTITTKTVDSQCAFRASYSDGKLVPQKPGMSNEPKPTAGNKGTQITVEDLFYNVPSRRKALKNPSDEYSRILDVVTRYAIHNSGISFSCKKQGVNMADVNTATNNSITDNIRLLYGSAVASELISVERDFEELEFKMKAHVSNANYHVKKLTMLLFINRKDGNRAVESSMLKKMVENIYITLLPKGSHPFVYLSLEINPQNVDVNVHPTKREVHFLNEDKLIEAIADTIQEKLAGANDSRAFYTQVCMAMIANHKNTPKVTSLYYRLYYLEQLKLRRSVVSPRRSAYIDRSDSLTSNIAPKSTGKVSENKFVRTDSKLRTLDNFLHTPSIISKPTQTAAEKRPEYEAADPPDVVMGDAGDDATETVTEETSVKSASTSTHISSDRERVDVRLNSLLDLRKEVKKNEHKGLSDIFADHTFVGVVDDALALIQHQTKLYLVNYSALYSEELFYQLVLREFSNFGYINMASSIPIKDFIMVALDEEEAQNGWPDNMKPKDEIAQSITNLLIDRSEMLLEYFSIRVSETGELLSVPMLIKNYVPTLDKLPLFLLRLGTEVDWDGEKECFETLAKELALFYCAEPPLQEPAEDIRTDPQGDQEMTESNTLDSTYEKDHKAYVWQVEHLIFPALKFQFAAPKSLAASSGPGSGHVVQLANLPDLYKIFERC</sequence>
<keyword evidence="10" id="KW-0234">DNA repair</keyword>
<dbReference type="NCBIfam" id="TIGR00585">
    <property type="entry name" value="mutl"/>
    <property type="match status" value="1"/>
</dbReference>
<evidence type="ECO:0000256" key="1">
    <source>
        <dbReference type="ARBA" id="ARBA00004123"/>
    </source>
</evidence>
<dbReference type="InterPro" id="IPR038973">
    <property type="entry name" value="MutL/Mlh/Pms-like"/>
</dbReference>
<dbReference type="SUPFAM" id="SSF54211">
    <property type="entry name" value="Ribosomal protein S5 domain 2-like"/>
    <property type="match status" value="1"/>
</dbReference>
<reference evidence="18" key="1">
    <citation type="submission" date="2020-12" db="EMBL/GenBank/DDBJ databases">
        <title>Metabolic potential, ecology and presence of endohyphal bacteria is reflected in genomic diversity of Mucoromycotina.</title>
        <authorList>
            <person name="Muszewska A."/>
            <person name="Okrasinska A."/>
            <person name="Steczkiewicz K."/>
            <person name="Drgas O."/>
            <person name="Orlowska M."/>
            <person name="Perlinska-Lenart U."/>
            <person name="Aleksandrzak-Piekarczyk T."/>
            <person name="Szatraj K."/>
            <person name="Zielenkiewicz U."/>
            <person name="Pilsyk S."/>
            <person name="Malc E."/>
            <person name="Mieczkowski P."/>
            <person name="Kruszewska J.S."/>
            <person name="Biernat P."/>
            <person name="Pawlowska J."/>
        </authorList>
    </citation>
    <scope>NUCLEOTIDE SEQUENCE</scope>
    <source>
        <strain evidence="18">WA0000051536</strain>
    </source>
</reference>
<dbReference type="SUPFAM" id="SSF55874">
    <property type="entry name" value="ATPase domain of HSP90 chaperone/DNA topoisomerase II/histidine kinase"/>
    <property type="match status" value="1"/>
</dbReference>
<accession>A0A8H7PX44</accession>
<dbReference type="GO" id="GO:0005524">
    <property type="term" value="F:ATP binding"/>
    <property type="evidence" value="ECO:0007669"/>
    <property type="project" value="UniProtKB-KW"/>
</dbReference>
<proteinExistence type="inferred from homology"/>
<dbReference type="InterPro" id="IPR020568">
    <property type="entry name" value="Ribosomal_Su5_D2-typ_SF"/>
</dbReference>
<protein>
    <recommendedName>
        <fullName evidence="14">DNA mismatch repair protein MLH1</fullName>
    </recommendedName>
    <alternativeName>
        <fullName evidence="13">DNA mismatch repair protein Mlh1</fullName>
    </alternativeName>
    <alternativeName>
        <fullName evidence="15">MutL protein homolog 1</fullName>
    </alternativeName>
</protein>
<comment type="caution">
    <text evidence="18">The sequence shown here is derived from an EMBL/GenBank/DDBJ whole genome shotgun (WGS) entry which is preliminary data.</text>
</comment>
<dbReference type="EMBL" id="JAEPRA010000008">
    <property type="protein sequence ID" value="KAG2181878.1"/>
    <property type="molecule type" value="Genomic_DNA"/>
</dbReference>
<dbReference type="PANTHER" id="PTHR10073:SF12">
    <property type="entry name" value="DNA MISMATCH REPAIR PROTEIN MLH1"/>
    <property type="match status" value="1"/>
</dbReference>
<dbReference type="PANTHER" id="PTHR10073">
    <property type="entry name" value="DNA MISMATCH REPAIR PROTEIN MLH, PMS, MUTL"/>
    <property type="match status" value="1"/>
</dbReference>
<dbReference type="Proteomes" id="UP000612746">
    <property type="component" value="Unassembled WGS sequence"/>
</dbReference>
<dbReference type="CDD" id="cd03483">
    <property type="entry name" value="MutL_Trans_MLH1"/>
    <property type="match status" value="1"/>
</dbReference>
<evidence type="ECO:0000256" key="12">
    <source>
        <dbReference type="ARBA" id="ARBA00023306"/>
    </source>
</evidence>
<dbReference type="InterPro" id="IPR014721">
    <property type="entry name" value="Ribsml_uS5_D2-typ_fold_subgr"/>
</dbReference>
<name>A0A8H7PX44_9FUNG</name>
<dbReference type="Pfam" id="PF13589">
    <property type="entry name" value="HATPase_c_3"/>
    <property type="match status" value="1"/>
</dbReference>
<keyword evidence="9" id="KW-0007">Acetylation</keyword>
<dbReference type="Gene3D" id="3.30.565.10">
    <property type="entry name" value="Histidine kinase-like ATPase, C-terminal domain"/>
    <property type="match status" value="1"/>
</dbReference>
<feature type="domain" description="DNA mismatch repair protein S5" evidence="17">
    <location>
        <begin position="225"/>
        <end position="348"/>
    </location>
</feature>
<dbReference type="GO" id="GO:0032389">
    <property type="term" value="C:MutLalpha complex"/>
    <property type="evidence" value="ECO:0007669"/>
    <property type="project" value="TreeGrafter"/>
</dbReference>
<dbReference type="InterPro" id="IPR014762">
    <property type="entry name" value="DNA_mismatch_repair_CS"/>
</dbReference>
<keyword evidence="6" id="KW-0547">Nucleotide-binding</keyword>
<evidence type="ECO:0000313" key="18">
    <source>
        <dbReference type="EMBL" id="KAG2181878.1"/>
    </source>
</evidence>
<feature type="region of interest" description="Disordered" evidence="16">
    <location>
        <begin position="446"/>
        <end position="494"/>
    </location>
</feature>
<dbReference type="OrthoDB" id="10263226at2759"/>
<evidence type="ECO:0000256" key="11">
    <source>
        <dbReference type="ARBA" id="ARBA00023242"/>
    </source>
</evidence>
<evidence type="ECO:0000256" key="8">
    <source>
        <dbReference type="ARBA" id="ARBA00022840"/>
    </source>
</evidence>
<keyword evidence="5" id="KW-0597">Phosphoprotein</keyword>